<accession>A0ABP7AB74</accession>
<comment type="caution">
    <text evidence="2">The sequence shown here is derived from an EMBL/GenBank/DDBJ whole genome shotgun (WGS) entry which is preliminary data.</text>
</comment>
<evidence type="ECO:0000313" key="3">
    <source>
        <dbReference type="Proteomes" id="UP001501074"/>
    </source>
</evidence>
<evidence type="ECO:0000256" key="1">
    <source>
        <dbReference type="SAM" id="MobiDB-lite"/>
    </source>
</evidence>
<keyword evidence="3" id="KW-1185">Reference proteome</keyword>
<feature type="region of interest" description="Disordered" evidence="1">
    <location>
        <begin position="1"/>
        <end position="20"/>
    </location>
</feature>
<gene>
    <name evidence="2" type="ORF">GCM10022223_52530</name>
</gene>
<proteinExistence type="predicted"/>
<dbReference type="Proteomes" id="UP001501074">
    <property type="component" value="Unassembled WGS sequence"/>
</dbReference>
<dbReference type="EMBL" id="BAAAZO010000010">
    <property type="protein sequence ID" value="GAA3628600.1"/>
    <property type="molecule type" value="Genomic_DNA"/>
</dbReference>
<name>A0ABP7AB74_9ACTN</name>
<reference evidence="3" key="1">
    <citation type="journal article" date="2019" name="Int. J. Syst. Evol. Microbiol.">
        <title>The Global Catalogue of Microorganisms (GCM) 10K type strain sequencing project: providing services to taxonomists for standard genome sequencing and annotation.</title>
        <authorList>
            <consortium name="The Broad Institute Genomics Platform"/>
            <consortium name="The Broad Institute Genome Sequencing Center for Infectious Disease"/>
            <person name="Wu L."/>
            <person name="Ma J."/>
        </authorList>
    </citation>
    <scope>NUCLEOTIDE SEQUENCE [LARGE SCALE GENOMIC DNA]</scope>
    <source>
        <strain evidence="3">JCM 16902</strain>
    </source>
</reference>
<organism evidence="2 3">
    <name type="scientific">Kineosporia mesophila</name>
    <dbReference type="NCBI Taxonomy" id="566012"/>
    <lineage>
        <taxon>Bacteria</taxon>
        <taxon>Bacillati</taxon>
        <taxon>Actinomycetota</taxon>
        <taxon>Actinomycetes</taxon>
        <taxon>Kineosporiales</taxon>
        <taxon>Kineosporiaceae</taxon>
        <taxon>Kineosporia</taxon>
    </lineage>
</organism>
<protein>
    <submittedName>
        <fullName evidence="2">Uncharacterized protein</fullName>
    </submittedName>
</protein>
<evidence type="ECO:0000313" key="2">
    <source>
        <dbReference type="EMBL" id="GAA3628600.1"/>
    </source>
</evidence>
<sequence>MPQDRDHLPLISTPGPRSAGPSVLAVMGICDRPHARQGGVCEMPAGLNLHSADGTQVRLRLPKYLIAVRV</sequence>